<evidence type="ECO:0000313" key="3">
    <source>
        <dbReference type="Proteomes" id="UP000324781"/>
    </source>
</evidence>
<dbReference type="SUPFAM" id="SSF54106">
    <property type="entry name" value="LysM domain"/>
    <property type="match status" value="1"/>
</dbReference>
<evidence type="ECO:0000259" key="1">
    <source>
        <dbReference type="SMART" id="SM00257"/>
    </source>
</evidence>
<accession>A0A1M6J7N4</accession>
<sequence>MLKHYRLTNKKRFFAFLVLVFAAFYLAGMIISAGAVSDKPQAPKMIRVQKGDTLWEIAQQHCTGDIRDNIYRIRQINQLSSWIIHEGQILLLP</sequence>
<dbReference type="EMBL" id="FQZP01000053">
    <property type="protein sequence ID" value="SHJ42719.1"/>
    <property type="molecule type" value="Genomic_DNA"/>
</dbReference>
<dbReference type="InterPro" id="IPR036779">
    <property type="entry name" value="LysM_dom_sf"/>
</dbReference>
<protein>
    <submittedName>
        <fullName evidence="2">LysM domain-containing protein</fullName>
    </submittedName>
</protein>
<dbReference type="SMART" id="SM00257">
    <property type="entry name" value="LysM"/>
    <property type="match status" value="1"/>
</dbReference>
<dbReference type="Pfam" id="PF01476">
    <property type="entry name" value="LysM"/>
    <property type="match status" value="1"/>
</dbReference>
<dbReference type="AlphaFoldDB" id="A0A1M6J7N4"/>
<feature type="domain" description="LysM" evidence="1">
    <location>
        <begin position="45"/>
        <end position="93"/>
    </location>
</feature>
<dbReference type="OrthoDB" id="1716479at2"/>
<reference evidence="2 3" key="1">
    <citation type="submission" date="2016-11" db="EMBL/GenBank/DDBJ databases">
        <authorList>
            <person name="Varghese N."/>
            <person name="Submissions S."/>
        </authorList>
    </citation>
    <scope>NUCLEOTIDE SEQUENCE [LARGE SCALE GENOMIC DNA]</scope>
    <source>
        <strain evidence="2 3">DSM 19027</strain>
    </source>
</reference>
<proteinExistence type="predicted"/>
<dbReference type="Gene3D" id="3.10.350.10">
    <property type="entry name" value="LysM domain"/>
    <property type="match status" value="1"/>
</dbReference>
<dbReference type="InterPro" id="IPR018392">
    <property type="entry name" value="LysM"/>
</dbReference>
<dbReference type="RefSeq" id="WP_149679418.1">
    <property type="nucleotide sequence ID" value="NZ_DAONMB010000030.1"/>
</dbReference>
<keyword evidence="3" id="KW-1185">Reference proteome</keyword>
<dbReference type="CDD" id="cd00118">
    <property type="entry name" value="LysM"/>
    <property type="match status" value="1"/>
</dbReference>
<evidence type="ECO:0000313" key="2">
    <source>
        <dbReference type="EMBL" id="SHJ42719.1"/>
    </source>
</evidence>
<organism evidence="2 3">
    <name type="scientific">Thermoclostridium caenicola</name>
    <dbReference type="NCBI Taxonomy" id="659425"/>
    <lineage>
        <taxon>Bacteria</taxon>
        <taxon>Bacillati</taxon>
        <taxon>Bacillota</taxon>
        <taxon>Clostridia</taxon>
        <taxon>Eubacteriales</taxon>
        <taxon>Oscillospiraceae</taxon>
        <taxon>Thermoclostridium</taxon>
    </lineage>
</organism>
<name>A0A1M6J7N4_9FIRM</name>
<gene>
    <name evidence="2" type="ORF">SAMN05444373_10537</name>
</gene>
<dbReference type="Proteomes" id="UP000324781">
    <property type="component" value="Unassembled WGS sequence"/>
</dbReference>